<dbReference type="OrthoDB" id="5972940at2759"/>
<evidence type="ECO:0000256" key="1">
    <source>
        <dbReference type="SAM" id="Coils"/>
    </source>
</evidence>
<feature type="compositionally biased region" description="Polar residues" evidence="2">
    <location>
        <begin position="262"/>
        <end position="292"/>
    </location>
</feature>
<feature type="region of interest" description="Disordered" evidence="2">
    <location>
        <begin position="214"/>
        <end position="311"/>
    </location>
</feature>
<sequence length="407" mass="46059">LQTQYHECQELLGLYQTYLSEQQKKLHESPIKTEQVPIVPQQRSASNMNGSYLPHSCHGPCCEASSSCSYGTNRPYRRETACKLTFHGDPCESSIANPAQRKYSSTGLRGYHVHQCRPQCCLHSMPENTHSTPRRNTPDSSPRNTPQNCFARNSELSAPTNELEMGPGKTYGNAVSEERKHELLLQKLELEIEKERLQQLLAQQEAKLLAKQQQLQQPRLRYNRSPQISDIPPHVINNVTRPSSDPLPMSTSLRYSPARSLNGITTSPPSRVTPKQQSAGNKLIQKSSQQQDPLRPDGRNSLIRGPKIDAATSPCTAFQKADPMAKMTSPGQRRICRYETSLLDMLDTVSPISTERPRPHWRDTYDFSILGPVLRNHPTSFIKDMNIQQPTEEPQESQMLEDIFFIC</sequence>
<keyword evidence="1" id="KW-0175">Coiled coil</keyword>
<dbReference type="Proteomes" id="UP000812440">
    <property type="component" value="Chromosome 1"/>
</dbReference>
<comment type="caution">
    <text evidence="3">The sequence shown here is derived from an EMBL/GenBank/DDBJ whole genome shotgun (WGS) entry which is preliminary data.</text>
</comment>
<protein>
    <submittedName>
        <fullName evidence="3">Uncharacterized protein</fullName>
    </submittedName>
</protein>
<dbReference type="InterPro" id="IPR032736">
    <property type="entry name" value="Hinderin"/>
</dbReference>
<evidence type="ECO:0000256" key="2">
    <source>
        <dbReference type="SAM" id="MobiDB-lite"/>
    </source>
</evidence>
<accession>A0A8T2KNI5</accession>
<reference evidence="3" key="1">
    <citation type="thesis" date="2020" institute="ProQuest LLC" country="789 East Eisenhower Parkway, Ann Arbor, MI, USA">
        <title>Comparative Genomics and Chromosome Evolution.</title>
        <authorList>
            <person name="Mudd A.B."/>
        </authorList>
    </citation>
    <scope>NUCLEOTIDE SEQUENCE</scope>
    <source>
        <strain evidence="3">Female2</strain>
        <tissue evidence="3">Blood</tissue>
    </source>
</reference>
<dbReference type="AlphaFoldDB" id="A0A8T2KNI5"/>
<dbReference type="PANTHER" id="PTHR28375">
    <property type="entry name" value="PROTEIN HINDERIN"/>
    <property type="match status" value="1"/>
</dbReference>
<feature type="region of interest" description="Disordered" evidence="2">
    <location>
        <begin position="124"/>
        <end position="151"/>
    </location>
</feature>
<feature type="non-terminal residue" evidence="3">
    <location>
        <position position="407"/>
    </location>
</feature>
<organism evidence="3 4">
    <name type="scientific">Hymenochirus boettgeri</name>
    <name type="common">Congo dwarf clawed frog</name>
    <dbReference type="NCBI Taxonomy" id="247094"/>
    <lineage>
        <taxon>Eukaryota</taxon>
        <taxon>Metazoa</taxon>
        <taxon>Chordata</taxon>
        <taxon>Craniata</taxon>
        <taxon>Vertebrata</taxon>
        <taxon>Euteleostomi</taxon>
        <taxon>Amphibia</taxon>
        <taxon>Batrachia</taxon>
        <taxon>Anura</taxon>
        <taxon>Pipoidea</taxon>
        <taxon>Pipidae</taxon>
        <taxon>Pipinae</taxon>
        <taxon>Hymenochirus</taxon>
    </lineage>
</organism>
<feature type="coiled-coil region" evidence="1">
    <location>
        <begin position="178"/>
        <end position="214"/>
    </location>
</feature>
<name>A0A8T2KNI5_9PIPI</name>
<dbReference type="PANTHER" id="PTHR28375:SF1">
    <property type="entry name" value="PROTEIN HINDERIN"/>
    <property type="match status" value="1"/>
</dbReference>
<evidence type="ECO:0000313" key="4">
    <source>
        <dbReference type="Proteomes" id="UP000812440"/>
    </source>
</evidence>
<dbReference type="Pfam" id="PF15369">
    <property type="entry name" value="KIAA1328"/>
    <property type="match status" value="2"/>
</dbReference>
<keyword evidence="4" id="KW-1185">Reference proteome</keyword>
<feature type="compositionally biased region" description="Polar residues" evidence="2">
    <location>
        <begin position="237"/>
        <end position="254"/>
    </location>
</feature>
<gene>
    <name evidence="3" type="ORF">GDO86_002599</name>
</gene>
<proteinExistence type="predicted"/>
<feature type="compositionally biased region" description="Polar residues" evidence="2">
    <location>
        <begin position="126"/>
        <end position="151"/>
    </location>
</feature>
<evidence type="ECO:0000313" key="3">
    <source>
        <dbReference type="EMBL" id="KAG8456867.1"/>
    </source>
</evidence>
<dbReference type="EMBL" id="JAACNH010000001">
    <property type="protein sequence ID" value="KAG8456867.1"/>
    <property type="molecule type" value="Genomic_DNA"/>
</dbReference>